<keyword evidence="3" id="KW-1185">Reference proteome</keyword>
<dbReference type="STRING" id="623744.A0A553NIK0"/>
<dbReference type="Gene3D" id="1.20.58.900">
    <property type="match status" value="1"/>
</dbReference>
<dbReference type="GO" id="GO:0031410">
    <property type="term" value="C:cytoplasmic vesicle"/>
    <property type="evidence" value="ECO:0007669"/>
    <property type="project" value="TreeGrafter"/>
</dbReference>
<accession>A0A553NIK0</accession>
<dbReference type="InterPro" id="IPR047343">
    <property type="entry name" value="RUSC1_2"/>
</dbReference>
<evidence type="ECO:0000256" key="1">
    <source>
        <dbReference type="SAM" id="MobiDB-lite"/>
    </source>
</evidence>
<comment type="caution">
    <text evidence="2">The sequence shown here is derived from an EMBL/GenBank/DDBJ whole genome shotgun (WGS) entry which is preliminary data.</text>
</comment>
<evidence type="ECO:0000313" key="3">
    <source>
        <dbReference type="Proteomes" id="UP000316079"/>
    </source>
</evidence>
<feature type="region of interest" description="Disordered" evidence="1">
    <location>
        <begin position="112"/>
        <end position="177"/>
    </location>
</feature>
<reference evidence="2 3" key="1">
    <citation type="journal article" date="2019" name="Sci. Data">
        <title>Hybrid genome assembly and annotation of Danionella translucida.</title>
        <authorList>
            <person name="Kadobianskyi M."/>
            <person name="Schulze L."/>
            <person name="Schuelke M."/>
            <person name="Judkewitz B."/>
        </authorList>
    </citation>
    <scope>NUCLEOTIDE SEQUENCE [LARGE SCALE GENOMIC DNA]</scope>
    <source>
        <strain evidence="2 3">Bolton</strain>
    </source>
</reference>
<feature type="compositionally biased region" description="Acidic residues" evidence="1">
    <location>
        <begin position="123"/>
        <end position="135"/>
    </location>
</feature>
<protein>
    <submittedName>
        <fullName evidence="2">Uncharacterized protein</fullName>
    </submittedName>
</protein>
<feature type="compositionally biased region" description="Basic and acidic residues" evidence="1">
    <location>
        <begin position="157"/>
        <end position="174"/>
    </location>
</feature>
<dbReference type="PANTHER" id="PTHR15591">
    <property type="entry name" value="RUN AND SH3 DOMAIN CONTAINING"/>
    <property type="match status" value="1"/>
</dbReference>
<name>A0A553NIK0_9TELE</name>
<feature type="region of interest" description="Disordered" evidence="1">
    <location>
        <begin position="370"/>
        <end position="395"/>
    </location>
</feature>
<feature type="compositionally biased region" description="Polar residues" evidence="1">
    <location>
        <begin position="145"/>
        <end position="155"/>
    </location>
</feature>
<dbReference type="EMBL" id="SRMA01026936">
    <property type="protein sequence ID" value="TRY65273.1"/>
    <property type="molecule type" value="Genomic_DNA"/>
</dbReference>
<dbReference type="PANTHER" id="PTHR15591:SF14">
    <property type="entry name" value="AP-4 COMPLEX ACCESSORY SUBUNIT RUSC2"/>
    <property type="match status" value="1"/>
</dbReference>
<evidence type="ECO:0000313" key="2">
    <source>
        <dbReference type="EMBL" id="TRY65273.1"/>
    </source>
</evidence>
<dbReference type="AlphaFoldDB" id="A0A553NIK0"/>
<organism evidence="2 3">
    <name type="scientific">Danionella cerebrum</name>
    <dbReference type="NCBI Taxonomy" id="2873325"/>
    <lineage>
        <taxon>Eukaryota</taxon>
        <taxon>Metazoa</taxon>
        <taxon>Chordata</taxon>
        <taxon>Craniata</taxon>
        <taxon>Vertebrata</taxon>
        <taxon>Euteleostomi</taxon>
        <taxon>Actinopterygii</taxon>
        <taxon>Neopterygii</taxon>
        <taxon>Teleostei</taxon>
        <taxon>Ostariophysi</taxon>
        <taxon>Cypriniformes</taxon>
        <taxon>Danionidae</taxon>
        <taxon>Danioninae</taxon>
        <taxon>Danionella</taxon>
    </lineage>
</organism>
<gene>
    <name evidence="2" type="ORF">DNTS_015438</name>
</gene>
<sequence length="784" mass="86427">MIVSQKSNDTLAMCHILDRSVVCHLCSSVQTPSRPRLLNLTHSISLPEREDLPKEVLDWCNLTQNDKSSLAGKTDEKRTRKSRGYKSSPTLCVLSENTSWLKKEPLTHRGTSRRHNLFIPETELNEDEEDEDSDGDNLHKYHEGSSLQLQGNVTRCGSEEKKDREYEGHSDRKGTPVLMDCDEQEWGEGENFGNHTPEETENCWAPTEDYITDSSCTSSDGIIVNFSAIYDKSNNAVPASPINLDSPVHRVSHHWSSDSIDPNCNVYQSNGGFSTVEISDLSMHQQSLTRFANSTKNYYKLVTCDVSQCSPSPPWSSLTSFSETQSPGSSSPSEYFLFGDAKGEQREKIKCDQQVNAEVKNDCRISKEQCKGTNERTADRKSATPRKDGASVKNKASIPNLTALQQSCSSHLDTNLSSSSSGHHATTFAEIVQTKRGTGDCSFKKSTDALSSLYFTRANPNTDNSIPINPEDTSSPEVLRYTKAQRPNFLPIQPFVLQSRSGQQPNKALGSLLDQYINNKHTNPGPHKATCKTKGLSENIPLETTTSLDTCSTCTSSPIQMLLSPKRPGSGMNAPECMPLVQAILEPRKRSKDSLYASIHLHTNSSSATTSVTSLVSNSISSLEAASLDSTQASHTSKPSLLKAVSLAVDLVLAHFNLRSNPDEKISLGNSLQCSTINNLVLKELYPTVLNILQHVCNKDVAATEMAALGVAEAWCIKGGFADSVNVDKWPEKLNKMKPMQINIQQELRCPLGGVKIRFPGVHTAFTSYTQPLFHRHFTYVTLN</sequence>
<proteinExistence type="predicted"/>
<dbReference type="OrthoDB" id="9884296at2759"/>
<feature type="compositionally biased region" description="Basic and acidic residues" evidence="1">
    <location>
        <begin position="370"/>
        <end position="390"/>
    </location>
</feature>
<dbReference type="InterPro" id="IPR037213">
    <property type="entry name" value="Run_dom_sf"/>
</dbReference>
<dbReference type="Proteomes" id="UP000316079">
    <property type="component" value="Unassembled WGS sequence"/>
</dbReference>